<dbReference type="VEuPathDB" id="FungiDB:PV08_07044"/>
<organism evidence="2 3">
    <name type="scientific">Exophiala spinifera</name>
    <dbReference type="NCBI Taxonomy" id="91928"/>
    <lineage>
        <taxon>Eukaryota</taxon>
        <taxon>Fungi</taxon>
        <taxon>Dikarya</taxon>
        <taxon>Ascomycota</taxon>
        <taxon>Pezizomycotina</taxon>
        <taxon>Eurotiomycetes</taxon>
        <taxon>Chaetothyriomycetidae</taxon>
        <taxon>Chaetothyriales</taxon>
        <taxon>Herpotrichiellaceae</taxon>
        <taxon>Exophiala</taxon>
    </lineage>
</organism>
<name>A0A0D1ZN36_9EURO</name>
<evidence type="ECO:0000256" key="1">
    <source>
        <dbReference type="SAM" id="MobiDB-lite"/>
    </source>
</evidence>
<dbReference type="RefSeq" id="XP_016234478.1">
    <property type="nucleotide sequence ID" value="XM_016381376.1"/>
</dbReference>
<dbReference type="HOGENOM" id="CLU_1610773_0_0_1"/>
<evidence type="ECO:0000313" key="3">
    <source>
        <dbReference type="Proteomes" id="UP000053328"/>
    </source>
</evidence>
<proteinExistence type="predicted"/>
<dbReference type="OrthoDB" id="4758498at2759"/>
<evidence type="ECO:0000313" key="2">
    <source>
        <dbReference type="EMBL" id="KIW14262.1"/>
    </source>
</evidence>
<feature type="region of interest" description="Disordered" evidence="1">
    <location>
        <begin position="130"/>
        <end position="165"/>
    </location>
</feature>
<dbReference type="EMBL" id="KN847496">
    <property type="protein sequence ID" value="KIW14262.1"/>
    <property type="molecule type" value="Genomic_DNA"/>
</dbReference>
<keyword evidence="3" id="KW-1185">Reference proteome</keyword>
<dbReference type="AlphaFoldDB" id="A0A0D1ZN36"/>
<protein>
    <submittedName>
        <fullName evidence="2">Uncharacterized protein</fullName>
    </submittedName>
</protein>
<dbReference type="Proteomes" id="UP000053328">
    <property type="component" value="Unassembled WGS sequence"/>
</dbReference>
<sequence length="165" mass="17867">MESLTSSSHVASVNAPVNHPAALRRFSLLLTSVAFTTEPQTRRVCMGIYSSTFTAKYEVRGPIVQYKPQKTVIKDGFNYNNIKRWTSNSLVQSEGESVYLMQRIIGVSNKLGFSVKATINNSLGRRLAISKNGRARSGTTTPSSGASSISRSPMRRSCPGSCGTG</sequence>
<feature type="compositionally biased region" description="Low complexity" evidence="1">
    <location>
        <begin position="135"/>
        <end position="152"/>
    </location>
</feature>
<gene>
    <name evidence="2" type="ORF">PV08_07044</name>
</gene>
<dbReference type="GeneID" id="27334127"/>
<accession>A0A0D1ZN36</accession>
<reference evidence="2 3" key="1">
    <citation type="submission" date="2015-01" db="EMBL/GenBank/DDBJ databases">
        <title>The Genome Sequence of Exophiala spinifera CBS89968.</title>
        <authorList>
            <consortium name="The Broad Institute Genomics Platform"/>
            <person name="Cuomo C."/>
            <person name="de Hoog S."/>
            <person name="Gorbushina A."/>
            <person name="Stielow B."/>
            <person name="Teixiera M."/>
            <person name="Abouelleil A."/>
            <person name="Chapman S.B."/>
            <person name="Priest M."/>
            <person name="Young S.K."/>
            <person name="Wortman J."/>
            <person name="Nusbaum C."/>
            <person name="Birren B."/>
        </authorList>
    </citation>
    <scope>NUCLEOTIDE SEQUENCE [LARGE SCALE GENOMIC DNA]</scope>
    <source>
        <strain evidence="2 3">CBS 89968</strain>
    </source>
</reference>